<keyword evidence="4 10" id="KW-0812">Transmembrane</keyword>
<dbReference type="EMBL" id="MTSL01000169">
    <property type="protein sequence ID" value="PJF17580.1"/>
    <property type="molecule type" value="Genomic_DNA"/>
</dbReference>
<evidence type="ECO:0000256" key="8">
    <source>
        <dbReference type="ARBA" id="ARBA00023128"/>
    </source>
</evidence>
<evidence type="ECO:0008006" key="14">
    <source>
        <dbReference type="Google" id="ProtNLM"/>
    </source>
</evidence>
<evidence type="ECO:0000313" key="13">
    <source>
        <dbReference type="Proteomes" id="UP000240830"/>
    </source>
</evidence>
<dbReference type="InterPro" id="IPR002067">
    <property type="entry name" value="MCP"/>
</dbReference>
<keyword evidence="9 10" id="KW-0472">Membrane</keyword>
<evidence type="ECO:0000256" key="3">
    <source>
        <dbReference type="ARBA" id="ARBA00022448"/>
    </source>
</evidence>
<evidence type="ECO:0000256" key="4">
    <source>
        <dbReference type="ARBA" id="ARBA00022692"/>
    </source>
</evidence>
<comment type="similarity">
    <text evidence="2 11">Belongs to the mitochondrial carrier (TC 2.A.29) family.</text>
</comment>
<keyword evidence="8" id="KW-0496">Mitochondrion</keyword>
<keyword evidence="13" id="KW-1185">Reference proteome</keyword>
<protein>
    <recommendedName>
        <fullName evidence="14">Mitochondrial carrier domain-containing protein</fullName>
    </recommendedName>
</protein>
<sequence length="346" mass="37258">MQLYNHSNNNSFEICHQSGPVTRSLVNNSIFANPAISDWITMSGSPLFQKDPIFYTKAAASGALAACFTHFIMVPLDVVKTRMQLSPTAYPNAATAVRTIRSNEGIRGLTLGLGPTNYGYLTQGAFKYGLYEFFKTSFPKLIGQERAEQNATLLYLTAGMTAEAIADIFLTPFEAVRIRMVSQPGFATGTVAGMQKVVAMEGFGGLYKGFTPLLMKQVPYTAVKLATFEACEEFFYSHLKREEMSNGAQLAVTTVSGFVGGVASAVASHPADTVLTKINVTEGGLWSVLRQTGITGLWAGLLPRMGMVGVLAALQLLVYDAAKVTLFGLPTSQGIKAHHVSKRVAE</sequence>
<keyword evidence="7" id="KW-1133">Transmembrane helix</keyword>
<name>A0A2H9TIX8_9FUNG</name>
<gene>
    <name evidence="12" type="ORF">PSACC_02661</name>
</gene>
<evidence type="ECO:0000256" key="7">
    <source>
        <dbReference type="ARBA" id="ARBA00022989"/>
    </source>
</evidence>
<dbReference type="InterPro" id="IPR023395">
    <property type="entry name" value="MCP_dom_sf"/>
</dbReference>
<keyword evidence="6" id="KW-0999">Mitochondrion inner membrane</keyword>
<dbReference type="PANTHER" id="PTHR45671">
    <property type="entry name" value="SOLUTE CARRIER FAMILY 25 (MITOCHONDRIAL CARRIER PHOSPHATE CARRIER), MEMBER 3, LIKE-RELATED-RELATED"/>
    <property type="match status" value="1"/>
</dbReference>
<proteinExistence type="inferred from homology"/>
<evidence type="ECO:0000256" key="9">
    <source>
        <dbReference type="ARBA" id="ARBA00023136"/>
    </source>
</evidence>
<accession>A0A2H9TIX8</accession>
<feature type="repeat" description="Solcar" evidence="10">
    <location>
        <begin position="248"/>
        <end position="325"/>
    </location>
</feature>
<evidence type="ECO:0000313" key="12">
    <source>
        <dbReference type="EMBL" id="PJF17580.1"/>
    </source>
</evidence>
<dbReference type="InterPro" id="IPR018108">
    <property type="entry name" value="MCP_transmembrane"/>
</dbReference>
<evidence type="ECO:0000256" key="5">
    <source>
        <dbReference type="ARBA" id="ARBA00022737"/>
    </source>
</evidence>
<dbReference type="AlphaFoldDB" id="A0A2H9TIX8"/>
<dbReference type="GO" id="GO:0005315">
    <property type="term" value="F:phosphate transmembrane transporter activity"/>
    <property type="evidence" value="ECO:0007669"/>
    <property type="project" value="InterPro"/>
</dbReference>
<dbReference type="SUPFAM" id="SSF103506">
    <property type="entry name" value="Mitochondrial carrier"/>
    <property type="match status" value="1"/>
</dbReference>
<dbReference type="PRINTS" id="PR00926">
    <property type="entry name" value="MITOCARRIER"/>
</dbReference>
<evidence type="ECO:0000256" key="10">
    <source>
        <dbReference type="PROSITE-ProRule" id="PRU00282"/>
    </source>
</evidence>
<evidence type="ECO:0000256" key="2">
    <source>
        <dbReference type="ARBA" id="ARBA00006375"/>
    </source>
</evidence>
<dbReference type="Pfam" id="PF00153">
    <property type="entry name" value="Mito_carr"/>
    <property type="match status" value="3"/>
</dbReference>
<feature type="repeat" description="Solcar" evidence="10">
    <location>
        <begin position="150"/>
        <end position="234"/>
    </location>
</feature>
<keyword evidence="5" id="KW-0677">Repeat</keyword>
<dbReference type="STRING" id="1246581.A0A2H9TIX8"/>
<dbReference type="OrthoDB" id="427452at2759"/>
<dbReference type="InterPro" id="IPR044677">
    <property type="entry name" value="SLC25A3/Pic2/Mir1-like"/>
</dbReference>
<organism evidence="12 13">
    <name type="scientific">Paramicrosporidium saccamoebae</name>
    <dbReference type="NCBI Taxonomy" id="1246581"/>
    <lineage>
        <taxon>Eukaryota</taxon>
        <taxon>Fungi</taxon>
        <taxon>Fungi incertae sedis</taxon>
        <taxon>Cryptomycota</taxon>
        <taxon>Cryptomycota incertae sedis</taxon>
        <taxon>Paramicrosporidium</taxon>
    </lineage>
</organism>
<feature type="repeat" description="Solcar" evidence="10">
    <location>
        <begin position="53"/>
        <end position="137"/>
    </location>
</feature>
<dbReference type="Proteomes" id="UP000240830">
    <property type="component" value="Unassembled WGS sequence"/>
</dbReference>
<dbReference type="PROSITE" id="PS50920">
    <property type="entry name" value="SOLCAR"/>
    <property type="match status" value="3"/>
</dbReference>
<evidence type="ECO:0000256" key="6">
    <source>
        <dbReference type="ARBA" id="ARBA00022792"/>
    </source>
</evidence>
<comment type="subcellular location">
    <subcellularLocation>
        <location evidence="1">Mitochondrion inner membrane</location>
        <topology evidence="1">Multi-pass membrane protein</topology>
    </subcellularLocation>
</comment>
<evidence type="ECO:0000256" key="11">
    <source>
        <dbReference type="RuleBase" id="RU000488"/>
    </source>
</evidence>
<reference evidence="12 13" key="1">
    <citation type="submission" date="2016-10" db="EMBL/GenBank/DDBJ databases">
        <title>The genome of Paramicrosporidium saccamoebae is the missing link in understanding Cryptomycota and Microsporidia evolution.</title>
        <authorList>
            <person name="Quandt C.A."/>
            <person name="Beaudet D."/>
            <person name="Corsaro D."/>
            <person name="Michel R."/>
            <person name="Corradi N."/>
            <person name="James T."/>
        </authorList>
    </citation>
    <scope>NUCLEOTIDE SEQUENCE [LARGE SCALE GENOMIC DNA]</scope>
    <source>
        <strain evidence="12 13">KSL3</strain>
    </source>
</reference>
<evidence type="ECO:0000256" key="1">
    <source>
        <dbReference type="ARBA" id="ARBA00004448"/>
    </source>
</evidence>
<dbReference type="Gene3D" id="1.50.40.10">
    <property type="entry name" value="Mitochondrial carrier domain"/>
    <property type="match status" value="1"/>
</dbReference>
<dbReference type="GO" id="GO:0005743">
    <property type="term" value="C:mitochondrial inner membrane"/>
    <property type="evidence" value="ECO:0007669"/>
    <property type="project" value="UniProtKB-SubCell"/>
</dbReference>
<keyword evidence="3 11" id="KW-0813">Transport</keyword>
<dbReference type="GO" id="GO:1990547">
    <property type="term" value="P:mitochondrial phosphate ion transmembrane transport"/>
    <property type="evidence" value="ECO:0007669"/>
    <property type="project" value="InterPro"/>
</dbReference>
<comment type="caution">
    <text evidence="12">The sequence shown here is derived from an EMBL/GenBank/DDBJ whole genome shotgun (WGS) entry which is preliminary data.</text>
</comment>